<name>A0A1S9ZVG4_9GAMM</name>
<gene>
    <name evidence="2" type="ORF">B0181_10245</name>
    <name evidence="3" type="ORF">NCTC10293_00975</name>
</gene>
<keyword evidence="1" id="KW-0732">Signal</keyword>
<evidence type="ECO:0000313" key="2">
    <source>
        <dbReference type="EMBL" id="OOR87474.1"/>
    </source>
</evidence>
<evidence type="ECO:0000313" key="3">
    <source>
        <dbReference type="EMBL" id="STZ10625.1"/>
    </source>
</evidence>
<dbReference type="STRING" id="34060.B0181_10245"/>
<evidence type="ECO:0000313" key="4">
    <source>
        <dbReference type="Proteomes" id="UP000190435"/>
    </source>
</evidence>
<dbReference type="EMBL" id="MUXU01000072">
    <property type="protein sequence ID" value="OOR87474.1"/>
    <property type="molecule type" value="Genomic_DNA"/>
</dbReference>
<dbReference type="AlphaFoldDB" id="A0A1S9ZVG4"/>
<evidence type="ECO:0000256" key="1">
    <source>
        <dbReference type="SAM" id="SignalP"/>
    </source>
</evidence>
<sequence length="63" mass="6840">MKLAKIQLAKTSLALLATSVMAAASAMANDLPPVPQTIAQFYAKDYGVFKAEIQRRLNIVFSI</sequence>
<accession>A0A1S9ZVG4</accession>
<keyword evidence="4" id="KW-1185">Reference proteome</keyword>
<feature type="chain" id="PRO_5044062781" evidence="1">
    <location>
        <begin position="29"/>
        <end position="63"/>
    </location>
</feature>
<evidence type="ECO:0000313" key="5">
    <source>
        <dbReference type="Proteomes" id="UP000255279"/>
    </source>
</evidence>
<dbReference type="Proteomes" id="UP000255279">
    <property type="component" value="Unassembled WGS sequence"/>
</dbReference>
<dbReference type="RefSeq" id="WP_078277393.1">
    <property type="nucleotide sequence ID" value="NZ_MUXU01000072.1"/>
</dbReference>
<reference evidence="2 4" key="1">
    <citation type="submission" date="2017-02" db="EMBL/GenBank/DDBJ databases">
        <title>Draft genome sequence of Moraxella caviae CCUG 355 type strain.</title>
        <authorList>
            <person name="Engstrom-Jakobsson H."/>
            <person name="Salva-Serra F."/>
            <person name="Thorell K."/>
            <person name="Gonzales-Siles L."/>
            <person name="Karlsson R."/>
            <person name="Boulund F."/>
            <person name="Engstrand L."/>
            <person name="Moore E."/>
        </authorList>
    </citation>
    <scope>NUCLEOTIDE SEQUENCE [LARGE SCALE GENOMIC DNA]</scope>
    <source>
        <strain evidence="2 4">CCUG 355</strain>
    </source>
</reference>
<dbReference type="Proteomes" id="UP000190435">
    <property type="component" value="Unassembled WGS sequence"/>
</dbReference>
<reference evidence="3 5" key="2">
    <citation type="submission" date="2018-06" db="EMBL/GenBank/DDBJ databases">
        <authorList>
            <consortium name="Pathogen Informatics"/>
            <person name="Doyle S."/>
        </authorList>
    </citation>
    <scope>NUCLEOTIDE SEQUENCE [LARGE SCALE GENOMIC DNA]</scope>
    <source>
        <strain evidence="3 5">NCTC10293</strain>
    </source>
</reference>
<dbReference type="EMBL" id="UGQE01000001">
    <property type="protein sequence ID" value="STZ10625.1"/>
    <property type="molecule type" value="Genomic_DNA"/>
</dbReference>
<proteinExistence type="predicted"/>
<organism evidence="2 4">
    <name type="scientific">Moraxella caviae</name>
    <dbReference type="NCBI Taxonomy" id="34060"/>
    <lineage>
        <taxon>Bacteria</taxon>
        <taxon>Pseudomonadati</taxon>
        <taxon>Pseudomonadota</taxon>
        <taxon>Gammaproteobacteria</taxon>
        <taxon>Moraxellales</taxon>
        <taxon>Moraxellaceae</taxon>
        <taxon>Moraxella</taxon>
    </lineage>
</organism>
<protein>
    <submittedName>
        <fullName evidence="2">Uncharacterized protein</fullName>
    </submittedName>
</protein>
<feature type="signal peptide" evidence="1">
    <location>
        <begin position="1"/>
        <end position="28"/>
    </location>
</feature>